<comment type="caution">
    <text evidence="1">The sequence shown here is derived from an EMBL/GenBank/DDBJ whole genome shotgun (WGS) entry which is preliminary data.</text>
</comment>
<keyword evidence="1" id="KW-0378">Hydrolase</keyword>
<dbReference type="Proteomes" id="UP001172386">
    <property type="component" value="Unassembled WGS sequence"/>
</dbReference>
<evidence type="ECO:0000313" key="1">
    <source>
        <dbReference type="EMBL" id="KAJ9653358.1"/>
    </source>
</evidence>
<protein>
    <submittedName>
        <fullName evidence="1">Ubiquitin-specific protease ubp2</fullName>
        <ecNumber evidence="1">3.4.19.12</ecNumber>
    </submittedName>
</protein>
<sequence length="289" mass="30935">MAPDSSDLSRRPPRSPLVLTPASSTCQTTKPQSGTEMSMQVPIQAAPLNSDTIDYNMKLANAFSSLGLAIDSQISDEVVLSYFEARLAEIPMETQDLLEHLAIVSDYRGSASLREFCRDTAYKHALNNLGAAEEDQDGLINALLTVLSKPPTTASDQEAVKAAKVIADYRTSSMLKKSATDAFTNTKVRDVSRSAGDFGDSARLDKDTDKNSLSANVPLADVASTTAESIVINGVRYIREPASECNDLAKTFSVGLSTRPKILANGIGEVVVQEADALDSAKGEQAWID</sequence>
<proteinExistence type="predicted"/>
<evidence type="ECO:0000313" key="2">
    <source>
        <dbReference type="Proteomes" id="UP001172386"/>
    </source>
</evidence>
<keyword evidence="1" id="KW-0645">Protease</keyword>
<dbReference type="EC" id="3.4.19.12" evidence="1"/>
<organism evidence="1 2">
    <name type="scientific">Neophaeococcomyces mojaviensis</name>
    <dbReference type="NCBI Taxonomy" id="3383035"/>
    <lineage>
        <taxon>Eukaryota</taxon>
        <taxon>Fungi</taxon>
        <taxon>Dikarya</taxon>
        <taxon>Ascomycota</taxon>
        <taxon>Pezizomycotina</taxon>
        <taxon>Eurotiomycetes</taxon>
        <taxon>Chaetothyriomycetidae</taxon>
        <taxon>Chaetothyriales</taxon>
        <taxon>Chaetothyriales incertae sedis</taxon>
        <taxon>Neophaeococcomyces</taxon>
    </lineage>
</organism>
<accession>A0ACC3A077</accession>
<name>A0ACC3A077_9EURO</name>
<keyword evidence="2" id="KW-1185">Reference proteome</keyword>
<dbReference type="EMBL" id="JAPDRQ010000157">
    <property type="protein sequence ID" value="KAJ9653358.1"/>
    <property type="molecule type" value="Genomic_DNA"/>
</dbReference>
<gene>
    <name evidence="1" type="primary">UBP2</name>
    <name evidence="1" type="ORF">H2198_007447</name>
</gene>
<reference evidence="1" key="1">
    <citation type="submission" date="2022-10" db="EMBL/GenBank/DDBJ databases">
        <title>Culturing micro-colonial fungi from biological soil crusts in the Mojave desert and describing Neophaeococcomyces mojavensis, and introducing the new genera and species Taxawa tesnikishii.</title>
        <authorList>
            <person name="Kurbessoian T."/>
            <person name="Stajich J.E."/>
        </authorList>
    </citation>
    <scope>NUCLEOTIDE SEQUENCE</scope>
    <source>
        <strain evidence="1">JES_112</strain>
    </source>
</reference>